<keyword evidence="1" id="KW-1133">Transmembrane helix</keyword>
<protein>
    <submittedName>
        <fullName evidence="2">Uncharacterized protein</fullName>
    </submittedName>
</protein>
<accession>A0AAN6Y6J1</accession>
<sequence length="200" mass="22618">MPGADCNGFGGVIDGLLPLDPNQDPGNQTHNVKDFINWGQPLVPAMRQPDPVEAHTRQLEVVRATGENDTRLYDFQRRENEKDREVQYRQLSHERDMVRERMAQDAAKHGHAMEIMAARQEHFEARVKFAMDVMAAQHRHDMDIIAAREQDFKDRVKIVMDAIRSLGALGLIGLLVLGAFGLFGLLAWIGYLVGRQSGLY</sequence>
<evidence type="ECO:0000313" key="2">
    <source>
        <dbReference type="EMBL" id="KAK4213389.1"/>
    </source>
</evidence>
<keyword evidence="1" id="KW-0812">Transmembrane</keyword>
<evidence type="ECO:0000313" key="3">
    <source>
        <dbReference type="Proteomes" id="UP001301769"/>
    </source>
</evidence>
<dbReference type="EMBL" id="MU858109">
    <property type="protein sequence ID" value="KAK4213389.1"/>
    <property type="molecule type" value="Genomic_DNA"/>
</dbReference>
<dbReference type="AlphaFoldDB" id="A0AAN6Y6J1"/>
<organism evidence="2 3">
    <name type="scientific">Rhypophila decipiens</name>
    <dbReference type="NCBI Taxonomy" id="261697"/>
    <lineage>
        <taxon>Eukaryota</taxon>
        <taxon>Fungi</taxon>
        <taxon>Dikarya</taxon>
        <taxon>Ascomycota</taxon>
        <taxon>Pezizomycotina</taxon>
        <taxon>Sordariomycetes</taxon>
        <taxon>Sordariomycetidae</taxon>
        <taxon>Sordariales</taxon>
        <taxon>Naviculisporaceae</taxon>
        <taxon>Rhypophila</taxon>
    </lineage>
</organism>
<keyword evidence="1" id="KW-0472">Membrane</keyword>
<keyword evidence="3" id="KW-1185">Reference proteome</keyword>
<name>A0AAN6Y6J1_9PEZI</name>
<comment type="caution">
    <text evidence="2">The sequence shown here is derived from an EMBL/GenBank/DDBJ whole genome shotgun (WGS) entry which is preliminary data.</text>
</comment>
<reference evidence="2" key="2">
    <citation type="submission" date="2023-05" db="EMBL/GenBank/DDBJ databases">
        <authorList>
            <consortium name="Lawrence Berkeley National Laboratory"/>
            <person name="Steindorff A."/>
            <person name="Hensen N."/>
            <person name="Bonometti L."/>
            <person name="Westerberg I."/>
            <person name="Brannstrom I.O."/>
            <person name="Guillou S."/>
            <person name="Cros-Aarteil S."/>
            <person name="Calhoun S."/>
            <person name="Haridas S."/>
            <person name="Kuo A."/>
            <person name="Mondo S."/>
            <person name="Pangilinan J."/>
            <person name="Riley R."/>
            <person name="Labutti K."/>
            <person name="Andreopoulos B."/>
            <person name="Lipzen A."/>
            <person name="Chen C."/>
            <person name="Yanf M."/>
            <person name="Daum C."/>
            <person name="Ng V."/>
            <person name="Clum A."/>
            <person name="Ohm R."/>
            <person name="Martin F."/>
            <person name="Silar P."/>
            <person name="Natvig D."/>
            <person name="Lalanne C."/>
            <person name="Gautier V."/>
            <person name="Ament-Velasquez S.L."/>
            <person name="Kruys A."/>
            <person name="Hutchinson M.I."/>
            <person name="Powell A.J."/>
            <person name="Barry K."/>
            <person name="Miller A.N."/>
            <person name="Grigoriev I.V."/>
            <person name="Debuchy R."/>
            <person name="Gladieux P."/>
            <person name="Thoren M.H."/>
            <person name="Johannesson H."/>
        </authorList>
    </citation>
    <scope>NUCLEOTIDE SEQUENCE</scope>
    <source>
        <strain evidence="2">PSN293</strain>
    </source>
</reference>
<evidence type="ECO:0000256" key="1">
    <source>
        <dbReference type="SAM" id="Phobius"/>
    </source>
</evidence>
<proteinExistence type="predicted"/>
<feature type="transmembrane region" description="Helical" evidence="1">
    <location>
        <begin position="166"/>
        <end position="191"/>
    </location>
</feature>
<gene>
    <name evidence="2" type="ORF">QBC37DRAFT_400580</name>
</gene>
<reference evidence="2" key="1">
    <citation type="journal article" date="2023" name="Mol. Phylogenet. Evol.">
        <title>Genome-scale phylogeny and comparative genomics of the fungal order Sordariales.</title>
        <authorList>
            <person name="Hensen N."/>
            <person name="Bonometti L."/>
            <person name="Westerberg I."/>
            <person name="Brannstrom I.O."/>
            <person name="Guillou S."/>
            <person name="Cros-Aarteil S."/>
            <person name="Calhoun S."/>
            <person name="Haridas S."/>
            <person name="Kuo A."/>
            <person name="Mondo S."/>
            <person name="Pangilinan J."/>
            <person name="Riley R."/>
            <person name="LaButti K."/>
            <person name="Andreopoulos B."/>
            <person name="Lipzen A."/>
            <person name="Chen C."/>
            <person name="Yan M."/>
            <person name="Daum C."/>
            <person name="Ng V."/>
            <person name="Clum A."/>
            <person name="Steindorff A."/>
            <person name="Ohm R.A."/>
            <person name="Martin F."/>
            <person name="Silar P."/>
            <person name="Natvig D.O."/>
            <person name="Lalanne C."/>
            <person name="Gautier V."/>
            <person name="Ament-Velasquez S.L."/>
            <person name="Kruys A."/>
            <person name="Hutchinson M.I."/>
            <person name="Powell A.J."/>
            <person name="Barry K."/>
            <person name="Miller A.N."/>
            <person name="Grigoriev I.V."/>
            <person name="Debuchy R."/>
            <person name="Gladieux P."/>
            <person name="Hiltunen Thoren M."/>
            <person name="Johannesson H."/>
        </authorList>
    </citation>
    <scope>NUCLEOTIDE SEQUENCE</scope>
    <source>
        <strain evidence="2">PSN293</strain>
    </source>
</reference>
<dbReference type="Proteomes" id="UP001301769">
    <property type="component" value="Unassembled WGS sequence"/>
</dbReference>